<evidence type="ECO:0000313" key="2">
    <source>
        <dbReference type="Proteomes" id="UP001454036"/>
    </source>
</evidence>
<evidence type="ECO:0008006" key="3">
    <source>
        <dbReference type="Google" id="ProtNLM"/>
    </source>
</evidence>
<dbReference type="Proteomes" id="UP001454036">
    <property type="component" value="Unassembled WGS sequence"/>
</dbReference>
<accession>A0AAV3P942</accession>
<dbReference type="EMBL" id="BAABME010001091">
    <property type="protein sequence ID" value="GAA0147506.1"/>
    <property type="molecule type" value="Genomic_DNA"/>
</dbReference>
<proteinExistence type="predicted"/>
<protein>
    <recommendedName>
        <fullName evidence="3">Reverse transcriptase</fullName>
    </recommendedName>
</protein>
<keyword evidence="2" id="KW-1185">Reference proteome</keyword>
<gene>
    <name evidence="1" type="ORF">LIER_07189</name>
</gene>
<comment type="caution">
    <text evidence="1">The sequence shown here is derived from an EMBL/GenBank/DDBJ whole genome shotgun (WGS) entry which is preliminary data.</text>
</comment>
<evidence type="ECO:0000313" key="1">
    <source>
        <dbReference type="EMBL" id="GAA0147506.1"/>
    </source>
</evidence>
<organism evidence="1 2">
    <name type="scientific">Lithospermum erythrorhizon</name>
    <name type="common">Purple gromwell</name>
    <name type="synonym">Lithospermum officinale var. erythrorhizon</name>
    <dbReference type="NCBI Taxonomy" id="34254"/>
    <lineage>
        <taxon>Eukaryota</taxon>
        <taxon>Viridiplantae</taxon>
        <taxon>Streptophyta</taxon>
        <taxon>Embryophyta</taxon>
        <taxon>Tracheophyta</taxon>
        <taxon>Spermatophyta</taxon>
        <taxon>Magnoliopsida</taxon>
        <taxon>eudicotyledons</taxon>
        <taxon>Gunneridae</taxon>
        <taxon>Pentapetalae</taxon>
        <taxon>asterids</taxon>
        <taxon>lamiids</taxon>
        <taxon>Boraginales</taxon>
        <taxon>Boraginaceae</taxon>
        <taxon>Boraginoideae</taxon>
        <taxon>Lithospermeae</taxon>
        <taxon>Lithospermum</taxon>
    </lineage>
</organism>
<name>A0AAV3P942_LITER</name>
<reference evidence="1 2" key="1">
    <citation type="submission" date="2024-01" db="EMBL/GenBank/DDBJ databases">
        <title>The complete chloroplast genome sequence of Lithospermum erythrorhizon: insights into the phylogenetic relationship among Boraginaceae species and the maternal lineages of purple gromwells.</title>
        <authorList>
            <person name="Okada T."/>
            <person name="Watanabe K."/>
        </authorList>
    </citation>
    <scope>NUCLEOTIDE SEQUENCE [LARGE SCALE GENOMIC DNA]</scope>
</reference>
<sequence>MEHRVFLVAITTGVEPKSFKEAMLDSNCHVAMQTEIQALEDNKTWTLESLPPGKKALGNRWIYKVKYCSDGTIERFKATTR</sequence>
<dbReference type="AlphaFoldDB" id="A0AAV3P942"/>